<sequence length="634" mass="71204">MRIVKRLKTMKTWQFFLCSLLLSCMLVGICTLTIHAAGFMPADYGLTPEDRQLYYKRFPLDHYHLDFAIKNEDIEDSVMNKLLTPVHYSVFAMLQFFWLCGITVSRFAAFLIGYAYNMDIISDIIEVLSKGIQMLLGFDSSGFLRSGFLPTLLPITILFLAGYLIYLIFVSRQHTEAYKFILNYILVFILSVSFAVGAPTYISAVNDLSKEVSSGILDAGLSIVDLTNGITGNTSYDTAVANAEPDEKIAEMLFRITIRNPWLYLEFGDTDEEYLGEERVSALEELSKTGRDEKDRQELLDKELDEYGNTSIVANNVINRFAEVVVVTVMNVAISVFVIALALLLIVAQVLFIFFAFMLPIFFIISMIPGKQHILFNALVRTFTFLILKIGISLVLAIAFSISQILFIYTMEESILVVGILQILCFYGVYRSLGSIFSMIGGDKPIREAAEKKQQVKEKGRYVVRNAKNTARKVKAGVVRVVAGVGTAGATEATGTGKGVSDWADKKSKKDMEKAYRKSAKERKRSDLYATEGSVRAEDRVKSNIQQVKEKVKANKKENSKEKTYDSYRDMKKKENIVQKRDSVSDDLKVDINRAGMQNMKQEKNSILETQEAVSYGREKENVSVSGKTGGNSK</sequence>
<dbReference type="RefSeq" id="WP_059067870.1">
    <property type="nucleotide sequence ID" value="NZ_JAOQJX010000009.1"/>
</dbReference>
<dbReference type="Proteomes" id="UP001652394">
    <property type="component" value="Unassembled WGS sequence"/>
</dbReference>
<protein>
    <recommendedName>
        <fullName evidence="5">YtxH domain-containing protein</fullName>
    </recommendedName>
</protein>
<dbReference type="NCBIfam" id="NF046089">
    <property type="entry name" value="CD3337_EF1877"/>
    <property type="match status" value="1"/>
</dbReference>
<dbReference type="EMBL" id="JAOQJX010000009">
    <property type="protein sequence ID" value="MCU6747512.1"/>
    <property type="molecule type" value="Genomic_DNA"/>
</dbReference>
<keyword evidence="2" id="KW-1133">Transmembrane helix</keyword>
<feature type="transmembrane region" description="Helical" evidence="2">
    <location>
        <begin position="414"/>
        <end position="430"/>
    </location>
</feature>
<feature type="region of interest" description="Disordered" evidence="1">
    <location>
        <begin position="615"/>
        <end position="634"/>
    </location>
</feature>
<feature type="transmembrane region" description="Helical" evidence="2">
    <location>
        <begin position="332"/>
        <end position="365"/>
    </location>
</feature>
<comment type="caution">
    <text evidence="3">The sequence shown here is derived from an EMBL/GenBank/DDBJ whole genome shotgun (WGS) entry which is preliminary data.</text>
</comment>
<keyword evidence="4" id="KW-1185">Reference proteome</keyword>
<evidence type="ECO:0000256" key="1">
    <source>
        <dbReference type="SAM" id="MobiDB-lite"/>
    </source>
</evidence>
<name>A0ABT2TB57_9FIRM</name>
<gene>
    <name evidence="3" type="ORF">OCV51_07560</name>
</gene>
<accession>A0ABT2TB57</accession>
<organism evidence="3 4">
    <name type="scientific">Faecalicatena acetigenes</name>
    <dbReference type="NCBI Taxonomy" id="2981790"/>
    <lineage>
        <taxon>Bacteria</taxon>
        <taxon>Bacillati</taxon>
        <taxon>Bacillota</taxon>
        <taxon>Clostridia</taxon>
        <taxon>Lachnospirales</taxon>
        <taxon>Lachnospiraceae</taxon>
        <taxon>Faecalicatena</taxon>
    </lineage>
</organism>
<keyword evidence="2" id="KW-0812">Transmembrane</keyword>
<feature type="transmembrane region" description="Helical" evidence="2">
    <location>
        <begin position="386"/>
        <end position="408"/>
    </location>
</feature>
<dbReference type="InterPro" id="IPR058112">
    <property type="entry name" value="CD3337_EF1877-like"/>
</dbReference>
<evidence type="ECO:0008006" key="5">
    <source>
        <dbReference type="Google" id="ProtNLM"/>
    </source>
</evidence>
<evidence type="ECO:0000256" key="2">
    <source>
        <dbReference type="SAM" id="Phobius"/>
    </source>
</evidence>
<feature type="transmembrane region" description="Helical" evidence="2">
    <location>
        <begin position="181"/>
        <end position="202"/>
    </location>
</feature>
<feature type="transmembrane region" description="Helical" evidence="2">
    <location>
        <begin position="88"/>
        <end position="115"/>
    </location>
</feature>
<dbReference type="PROSITE" id="PS51257">
    <property type="entry name" value="PROKAR_LIPOPROTEIN"/>
    <property type="match status" value="1"/>
</dbReference>
<keyword evidence="2" id="KW-0472">Membrane</keyword>
<evidence type="ECO:0000313" key="3">
    <source>
        <dbReference type="EMBL" id="MCU6747512.1"/>
    </source>
</evidence>
<feature type="transmembrane region" description="Helical" evidence="2">
    <location>
        <begin position="151"/>
        <end position="169"/>
    </location>
</feature>
<proteinExistence type="predicted"/>
<evidence type="ECO:0000313" key="4">
    <source>
        <dbReference type="Proteomes" id="UP001652394"/>
    </source>
</evidence>
<reference evidence="3 4" key="1">
    <citation type="journal article" date="2021" name="ISME Commun">
        <title>Automated analysis of genomic sequences facilitates high-throughput and comprehensive description of bacteria.</title>
        <authorList>
            <person name="Hitch T.C.A."/>
        </authorList>
    </citation>
    <scope>NUCLEOTIDE SEQUENCE [LARGE SCALE GENOMIC DNA]</scope>
    <source>
        <strain evidence="3 4">H2_18</strain>
    </source>
</reference>